<dbReference type="InterPro" id="IPR009060">
    <property type="entry name" value="UBA-like_sf"/>
</dbReference>
<feature type="region of interest" description="Disordered" evidence="6">
    <location>
        <begin position="266"/>
        <end position="307"/>
    </location>
</feature>
<dbReference type="Gene3D" id="1.10.8.10">
    <property type="entry name" value="DNA helicase RuvA subunit, C-terminal domain"/>
    <property type="match status" value="1"/>
</dbReference>
<dbReference type="PROSITE" id="PS50304">
    <property type="entry name" value="TUDOR"/>
    <property type="match status" value="1"/>
</dbReference>
<keyword evidence="9" id="KW-1185">Reference proteome</keyword>
<feature type="compositionally biased region" description="Gly residues" evidence="6">
    <location>
        <begin position="356"/>
        <end position="365"/>
    </location>
</feature>
<feature type="compositionally biased region" description="Polar residues" evidence="6">
    <location>
        <begin position="398"/>
        <end position="421"/>
    </location>
</feature>
<feature type="compositionally biased region" description="Polar residues" evidence="6">
    <location>
        <begin position="684"/>
        <end position="702"/>
    </location>
</feature>
<organism evidence="9 10">
    <name type="scientific">Dinoponera quadriceps</name>
    <name type="common">South American ant</name>
    <dbReference type="NCBI Taxonomy" id="609295"/>
    <lineage>
        <taxon>Eukaryota</taxon>
        <taxon>Metazoa</taxon>
        <taxon>Ecdysozoa</taxon>
        <taxon>Arthropoda</taxon>
        <taxon>Hexapoda</taxon>
        <taxon>Insecta</taxon>
        <taxon>Pterygota</taxon>
        <taxon>Neoptera</taxon>
        <taxon>Endopterygota</taxon>
        <taxon>Hymenoptera</taxon>
        <taxon>Apocrita</taxon>
        <taxon>Aculeata</taxon>
        <taxon>Formicoidea</taxon>
        <taxon>Formicidae</taxon>
        <taxon>Ponerinae</taxon>
        <taxon>Ponerini</taxon>
        <taxon>Dinoponera</taxon>
    </lineage>
</organism>
<dbReference type="GO" id="GO:0005634">
    <property type="term" value="C:nucleus"/>
    <property type="evidence" value="ECO:0007669"/>
    <property type="project" value="UniProtKB-SubCell"/>
</dbReference>
<dbReference type="CTD" id="81550"/>
<sequence length="702" mass="78995">MEKLEALGWYLSDHGCNVATDSGNITDTQRIVKRLLDIDLREVGSGNGDLNQGNIILQIQKIRNVAAPKGNEESRAAPRMLKLSLTDGKNNFQALEVEHISSLSLNTPPGTKISIKSGILPVSHGIILLRPSHIAHVLGGRVANLVEKWELNKKLALHTRVRSAEEGGPPPWIPFGKKIVKVSEQDKNFKALAEKEKPSKENTEFEAQRKDAIAEAAKQGSKKVFGGGNKQLLDHSVQKIVDRGFTIEQAEYALRVNKNNVDKALKSLQRTDSKHNAKESREPREPRGKRFEKKTEESKPSSGKISLFDFLEDKLPVQPESVDTTGSFQNNYAQNSESNQDRLESRNYADVQTGRGVRGQRGGRGYQPPPRHAEEHRNNKRPANSSSTASSYSQYNNGGNAQQNKPPRFQRNQESQQQYQHNGGREAQPRSAQPNDYRNSFAQSRTSSINVSDGGNESYSKNLADTLGKTHLGSNRNYNHVEPDARNKHSYDASYGRHNRAQQDGATKIYSSNATEKNFKNQPKYQASQHNADSRVNLNAQRNENNYSDQNVSASNTVWVWRVGDKCMAKYWEDNRYYNAEVTGVSERTCVVQFKEFENYEEVLQVDCIPITEDVQDPVVDTRRQDQRSNNRQPRYDQSHNHINAGMEFRRGGSGIAGNNKGYNKKRGQQRSTQPIYQPPAQRGYNSMPINSPNSTQHNSFL</sequence>
<dbReference type="InterPro" id="IPR015940">
    <property type="entry name" value="UBA"/>
</dbReference>
<dbReference type="KEGG" id="dqu:106745627"/>
<feature type="compositionally biased region" description="Low complexity" evidence="6">
    <location>
        <begin position="383"/>
        <end position="397"/>
    </location>
</feature>
<evidence type="ECO:0000313" key="10">
    <source>
        <dbReference type="RefSeq" id="XP_014476896.1"/>
    </source>
</evidence>
<evidence type="ECO:0000313" key="9">
    <source>
        <dbReference type="Proteomes" id="UP000515204"/>
    </source>
</evidence>
<dbReference type="PROSITE" id="PS50030">
    <property type="entry name" value="UBA"/>
    <property type="match status" value="1"/>
</dbReference>
<feature type="compositionally biased region" description="Basic and acidic residues" evidence="6">
    <location>
        <begin position="620"/>
        <end position="640"/>
    </location>
</feature>
<dbReference type="InterPro" id="IPR002999">
    <property type="entry name" value="Tudor"/>
</dbReference>
<dbReference type="PANTHER" id="PTHR13681">
    <property type="entry name" value="SURVIVAL OF MOTOR NEURON-RELATED-SPLICING FACTOR 30-RELATED"/>
    <property type="match status" value="1"/>
</dbReference>
<dbReference type="SMART" id="SM00333">
    <property type="entry name" value="TUDOR"/>
    <property type="match status" value="1"/>
</dbReference>
<comment type="function">
    <text evidence="5">Scaffolding protein that specifically recognizes and binds dimethylarginine-containing proteins. Plays a role in the regulation of translation of target mRNAs by binding Arg/Gly-rich motifs (GAR) in dimethylarginine-containing proteins. In nucleus, acts as a coactivator: recognizes and binds asymmetric dimethylation on the core histone tails associated with transcriptional activation (H3R17me2a and H4R3me2a) and recruits proteins at these arginine-methylated loci. In cytoplasm, acts as an antiviral factor that participates in the assembly of stress granules together with G3BP1.</text>
</comment>
<dbReference type="SUPFAM" id="SSF46934">
    <property type="entry name" value="UBA-like"/>
    <property type="match status" value="1"/>
</dbReference>
<gene>
    <name evidence="10" type="primary">LOC106745627</name>
</gene>
<evidence type="ECO:0000256" key="1">
    <source>
        <dbReference type="ARBA" id="ARBA00004123"/>
    </source>
</evidence>
<keyword evidence="4" id="KW-0539">Nucleus</keyword>
<dbReference type="OrthoDB" id="434939at2759"/>
<evidence type="ECO:0000256" key="2">
    <source>
        <dbReference type="ARBA" id="ARBA00013421"/>
    </source>
</evidence>
<evidence type="ECO:0000256" key="4">
    <source>
        <dbReference type="ARBA" id="ARBA00023242"/>
    </source>
</evidence>
<comment type="subcellular location">
    <subcellularLocation>
        <location evidence="1">Nucleus</location>
    </subcellularLocation>
</comment>
<evidence type="ECO:0000259" key="7">
    <source>
        <dbReference type="PROSITE" id="PS50030"/>
    </source>
</evidence>
<feature type="region of interest" description="Disordered" evidence="6">
    <location>
        <begin position="617"/>
        <end position="702"/>
    </location>
</feature>
<evidence type="ECO:0000256" key="5">
    <source>
        <dbReference type="ARBA" id="ARBA00035105"/>
    </source>
</evidence>
<dbReference type="RefSeq" id="XP_014476896.1">
    <property type="nucleotide sequence ID" value="XM_014621410.1"/>
</dbReference>
<dbReference type="AlphaFoldDB" id="A0A6P3XEJ5"/>
<protein>
    <recommendedName>
        <fullName evidence="2">Tudor domain-containing protein 3</fullName>
    </recommendedName>
</protein>
<accession>A0A6P3XEJ5</accession>
<keyword evidence="3" id="KW-0156">Chromatin regulator</keyword>
<dbReference type="Gene3D" id="2.40.50.770">
    <property type="entry name" value="RecQ-mediated genome instability protein Rmi1, C-terminal domain"/>
    <property type="match status" value="1"/>
</dbReference>
<dbReference type="GO" id="GO:0006325">
    <property type="term" value="P:chromatin organization"/>
    <property type="evidence" value="ECO:0007669"/>
    <property type="project" value="UniProtKB-KW"/>
</dbReference>
<evidence type="ECO:0000256" key="3">
    <source>
        <dbReference type="ARBA" id="ARBA00022853"/>
    </source>
</evidence>
<feature type="domain" description="Tudor" evidence="8">
    <location>
        <begin position="560"/>
        <end position="618"/>
    </location>
</feature>
<feature type="region of interest" description="Disordered" evidence="6">
    <location>
        <begin position="467"/>
        <end position="506"/>
    </location>
</feature>
<feature type="compositionally biased region" description="Polar residues" evidence="6">
    <location>
        <begin position="321"/>
        <end position="338"/>
    </location>
</feature>
<proteinExistence type="predicted"/>
<dbReference type="Proteomes" id="UP000515204">
    <property type="component" value="Unplaced"/>
</dbReference>
<dbReference type="InterPro" id="IPR042470">
    <property type="entry name" value="RMI1_N_C_sf"/>
</dbReference>
<reference evidence="10" key="1">
    <citation type="submission" date="2025-08" db="UniProtKB">
        <authorList>
            <consortium name="RefSeq"/>
        </authorList>
    </citation>
    <scope>IDENTIFICATION</scope>
</reference>
<dbReference type="Pfam" id="PF08585">
    <property type="entry name" value="RMI1_N_C"/>
    <property type="match status" value="1"/>
</dbReference>
<feature type="region of interest" description="Disordered" evidence="6">
    <location>
        <begin position="319"/>
        <end position="438"/>
    </location>
</feature>
<dbReference type="SUPFAM" id="SSF63748">
    <property type="entry name" value="Tudor/PWWP/MBT"/>
    <property type="match status" value="1"/>
</dbReference>
<dbReference type="InterPro" id="IPR013894">
    <property type="entry name" value="RMI1_OB"/>
</dbReference>
<dbReference type="GeneID" id="106745627"/>
<feature type="domain" description="UBA" evidence="7">
    <location>
        <begin position="231"/>
        <end position="271"/>
    </location>
</feature>
<dbReference type="SMART" id="SM01161">
    <property type="entry name" value="DUF1767"/>
    <property type="match status" value="1"/>
</dbReference>
<name>A0A6P3XEJ5_DINQU</name>
<evidence type="ECO:0000256" key="6">
    <source>
        <dbReference type="SAM" id="MobiDB-lite"/>
    </source>
</evidence>
<evidence type="ECO:0000259" key="8">
    <source>
        <dbReference type="PROSITE" id="PS50304"/>
    </source>
</evidence>
<feature type="compositionally biased region" description="Basic and acidic residues" evidence="6">
    <location>
        <begin position="266"/>
        <end position="299"/>
    </location>
</feature>
<feature type="compositionally biased region" description="Basic and acidic residues" evidence="6">
    <location>
        <begin position="479"/>
        <end position="491"/>
    </location>
</feature>
<dbReference type="PANTHER" id="PTHR13681:SF24">
    <property type="entry name" value="TUDOR DOMAIN-CONTAINING PROTEIN 3"/>
    <property type="match status" value="1"/>
</dbReference>
<dbReference type="Gene3D" id="2.30.30.140">
    <property type="match status" value="1"/>
</dbReference>